<gene>
    <name evidence="1" type="ORF">HK17_01875</name>
</gene>
<organism evidence="1 2">
    <name type="scientific">Acetobacter indonesiensis</name>
    <dbReference type="NCBI Taxonomy" id="104101"/>
    <lineage>
        <taxon>Bacteria</taxon>
        <taxon>Pseudomonadati</taxon>
        <taxon>Pseudomonadota</taxon>
        <taxon>Alphaproteobacteria</taxon>
        <taxon>Acetobacterales</taxon>
        <taxon>Acetobacteraceae</taxon>
        <taxon>Acetobacter</taxon>
    </lineage>
</organism>
<dbReference type="Gene3D" id="1.25.40.10">
    <property type="entry name" value="Tetratricopeptide repeat domain"/>
    <property type="match status" value="3"/>
</dbReference>
<dbReference type="RefSeq" id="WP_086659011.1">
    <property type="nucleotide sequence ID" value="NZ_JBJJWX010000006.1"/>
</dbReference>
<dbReference type="PANTHER" id="PTHR11102">
    <property type="entry name" value="SEL-1-LIKE PROTEIN"/>
    <property type="match status" value="1"/>
</dbReference>
<reference evidence="2" key="1">
    <citation type="submission" date="2014-06" db="EMBL/GenBank/DDBJ databases">
        <authorList>
            <person name="Winans N.J."/>
            <person name="Newell P.D."/>
            <person name="Douglas A.E."/>
        </authorList>
    </citation>
    <scope>NUCLEOTIDE SEQUENCE [LARGE SCALE GENOMIC DNA]</scope>
</reference>
<dbReference type="SUPFAM" id="SSF81901">
    <property type="entry name" value="HCP-like"/>
    <property type="match status" value="4"/>
</dbReference>
<dbReference type="EMBL" id="JOPA01000012">
    <property type="protein sequence ID" value="OUI94797.1"/>
    <property type="molecule type" value="Genomic_DNA"/>
</dbReference>
<proteinExistence type="predicted"/>
<dbReference type="SMART" id="SM00671">
    <property type="entry name" value="SEL1"/>
    <property type="match status" value="13"/>
</dbReference>
<dbReference type="Pfam" id="PF08238">
    <property type="entry name" value="Sel1"/>
    <property type="match status" value="12"/>
</dbReference>
<dbReference type="PANTHER" id="PTHR11102:SF160">
    <property type="entry name" value="ERAD-ASSOCIATED E3 UBIQUITIN-PROTEIN LIGASE COMPONENT HRD3"/>
    <property type="match status" value="1"/>
</dbReference>
<protein>
    <submittedName>
        <fullName evidence="1">Uncharacterized protein</fullName>
    </submittedName>
</protein>
<dbReference type="Proteomes" id="UP000194641">
    <property type="component" value="Unassembled WGS sequence"/>
</dbReference>
<name>A0A252AW05_9PROT</name>
<evidence type="ECO:0000313" key="1">
    <source>
        <dbReference type="EMBL" id="OUI94797.1"/>
    </source>
</evidence>
<dbReference type="InterPro" id="IPR011990">
    <property type="entry name" value="TPR-like_helical_dom_sf"/>
</dbReference>
<dbReference type="InterPro" id="IPR006597">
    <property type="entry name" value="Sel1-like"/>
</dbReference>
<comment type="caution">
    <text evidence="1">The sequence shown here is derived from an EMBL/GenBank/DDBJ whole genome shotgun (WGS) entry which is preliminary data.</text>
</comment>
<accession>A0A252AW05</accession>
<dbReference type="AlphaFoldDB" id="A0A252AW05"/>
<dbReference type="InterPro" id="IPR050767">
    <property type="entry name" value="Sel1_AlgK"/>
</dbReference>
<sequence length="597" mass="64633">MVFGFVKRLLGRDETSIEARLTHAKGLLENQDDAAKGFSQLSALARENNVEAQFLVGECYLNGTGVPPNLIEGVRWMRRAAKKGWTKAAFILATLYLHGLPPEVEEPSGTSSVFDEIKPPSDNREPDYRKAAYWAKIAADKGYADAQAMYGYVLSSGPDDLRDPEEGLVWYRKAADAGCVQGHLGLGLAALNIARTQDDYAAAAKELHQAAEGGLGTALYLIGVMRERGLGLPQDQTIAMQYYEQAAEKNVHAAQAKYGLGLMAGLGVKKNLARGETWLRRAALSGDAEAAAVLGDLYGHGVDLPPNYAEAVSWYRFASDHGHASASHTLGMLYQTGVGVPKDPEAAEYWFKLAAQQGNKDASADLGNLVLRDGDPAHVGEQVMASYRELAEKGDLLAAFNFGVCLAQGVGIEKNEEQALVWLKRAAEKVVNAQYWYGQMLVAGRGTDENLEEGRSWIQKASEAGMVDAQITYADMLVRGEGGPKNHHLALELYKKAAELGNVAAMFSIGAMLGGGHDVAEDRIAAQQWFQKAAEKGSPAAQLMMGRYLANGLAGERDIEKARFWYRKAEEQNVFQASAELSALNMAEHYSPASVEA</sequence>
<evidence type="ECO:0000313" key="2">
    <source>
        <dbReference type="Proteomes" id="UP000194641"/>
    </source>
</evidence>